<organism evidence="3 4">
    <name type="scientific">Cohnella silvisoli</name>
    <dbReference type="NCBI Taxonomy" id="2873699"/>
    <lineage>
        <taxon>Bacteria</taxon>
        <taxon>Bacillati</taxon>
        <taxon>Bacillota</taxon>
        <taxon>Bacilli</taxon>
        <taxon>Bacillales</taxon>
        <taxon>Paenibacillaceae</taxon>
        <taxon>Cohnella</taxon>
    </lineage>
</organism>
<feature type="domain" description="Enolase C-terminal" evidence="2">
    <location>
        <begin position="7"/>
        <end position="68"/>
    </location>
</feature>
<comment type="caution">
    <text evidence="3">The sequence shown here is derived from an EMBL/GenBank/DDBJ whole genome shotgun (WGS) entry which is preliminary data.</text>
</comment>
<protein>
    <submittedName>
        <fullName evidence="3">Enolase C-terminal domain-like protein</fullName>
    </submittedName>
</protein>
<gene>
    <name evidence="3" type="ORF">QJS35_27835</name>
</gene>
<evidence type="ECO:0000256" key="1">
    <source>
        <dbReference type="ARBA" id="ARBA00022723"/>
    </source>
</evidence>
<reference evidence="3 4" key="1">
    <citation type="journal article" date="2023" name="Genome Announc.">
        <title>Pan-Genome Analyses of the Genus Cohnella and Proposal of the Novel Species Cohnella silvisoli sp. nov., Isolated from Forest Soil.</title>
        <authorList>
            <person name="Wang C."/>
            <person name="Mao L."/>
            <person name="Bao G."/>
            <person name="Zhu H."/>
        </authorList>
    </citation>
    <scope>NUCLEOTIDE SEQUENCE [LARGE SCALE GENOMIC DNA]</scope>
    <source>
        <strain evidence="3 4">NL03-T5-1</strain>
    </source>
</reference>
<dbReference type="RefSeq" id="WP_232189159.1">
    <property type="nucleotide sequence ID" value="NZ_JAIOAP010000018.1"/>
</dbReference>
<dbReference type="InterPro" id="IPR029065">
    <property type="entry name" value="Enolase_C-like"/>
</dbReference>
<proteinExistence type="predicted"/>
<dbReference type="SUPFAM" id="SSF51604">
    <property type="entry name" value="Enolase C-terminal domain-like"/>
    <property type="match status" value="1"/>
</dbReference>
<dbReference type="Proteomes" id="UP001493487">
    <property type="component" value="Unassembled WGS sequence"/>
</dbReference>
<keyword evidence="4" id="KW-1185">Reference proteome</keyword>
<sequence length="76" mass="8483">MRTGRESRILVAASTHFAAAIPNGFMIEYTVSNSPLARDLVSREVEFKDGYVTVPVDRPGLGVEIDENVINRYRVD</sequence>
<accession>A0ABV1L1Q0</accession>
<dbReference type="Gene3D" id="3.20.20.120">
    <property type="entry name" value="Enolase-like C-terminal domain"/>
    <property type="match status" value="1"/>
</dbReference>
<dbReference type="Pfam" id="PF13378">
    <property type="entry name" value="MR_MLE_C"/>
    <property type="match status" value="1"/>
</dbReference>
<dbReference type="EMBL" id="JASKHM010000019">
    <property type="protein sequence ID" value="MEQ4486198.1"/>
    <property type="molecule type" value="Genomic_DNA"/>
</dbReference>
<name>A0ABV1L1Q0_9BACL</name>
<keyword evidence="1" id="KW-0479">Metal-binding</keyword>
<evidence type="ECO:0000259" key="2">
    <source>
        <dbReference type="Pfam" id="PF13378"/>
    </source>
</evidence>
<evidence type="ECO:0000313" key="4">
    <source>
        <dbReference type="Proteomes" id="UP001493487"/>
    </source>
</evidence>
<dbReference type="InterPro" id="IPR036849">
    <property type="entry name" value="Enolase-like_C_sf"/>
</dbReference>
<evidence type="ECO:0000313" key="3">
    <source>
        <dbReference type="EMBL" id="MEQ4486198.1"/>
    </source>
</evidence>